<sequence length="393" mass="41733">MSGKLLRLVCTGAATAALAVGNTGTGTLGAPASAAGSAAVTSPGPGGRSVSQLLKDLQSLYRSAEKATETYNGTAEKLKRQRAEVARLDARLAKARLDLYDSREAAGRLARQQYQGSSDISPYVQLLLARDVQQALDQGHVIQRVARERAATVDRLVRGEQHADTLATRARSALDRQLSLAEQQKKDRDTVRKRLADVERLIASLKAEQLARLRRAEEAEAARAQQQFLAAGLLSGSRTPSQSGAEALRYAVRQIGKPYQWGAEGPSSFDCSGLTSQAWAHAGRTIPRTSQQQWAQLPRVSLRNLRPGDLVIYFRDATHVAIYLGNGLVVQAPRPGAKVKVSPIAANPVLGAVRPDPGRKALAKKSYVPPELPRGATAGADTGYGAASGPGGG</sequence>
<feature type="coiled-coil region" evidence="5">
    <location>
        <begin position="61"/>
        <end position="98"/>
    </location>
</feature>
<dbReference type="STRING" id="1716141.STSP_31660"/>
<dbReference type="AlphaFoldDB" id="A0A177HTL7"/>
<evidence type="ECO:0000256" key="6">
    <source>
        <dbReference type="SAM" id="MobiDB-lite"/>
    </source>
</evidence>
<dbReference type="PROSITE" id="PS51935">
    <property type="entry name" value="NLPC_P60"/>
    <property type="match status" value="1"/>
</dbReference>
<dbReference type="InterPro" id="IPR000064">
    <property type="entry name" value="NLP_P60_dom"/>
</dbReference>
<keyword evidence="7" id="KW-0732">Signal</keyword>
<reference evidence="9 10" key="1">
    <citation type="submission" date="2015-12" db="EMBL/GenBank/DDBJ databases">
        <title>Genome sequence of Streptomyces sp. G25.</title>
        <authorList>
            <person name="Poehlein A."/>
            <person name="Roettig A."/>
            <person name="Hiessl S."/>
            <person name="Hauschild P."/>
            <person name="Schauer J."/>
            <person name="Madkour M.H."/>
            <person name="Al-Ansari A.M."/>
            <person name="Almakishah N.H."/>
            <person name="Steinbuechel A."/>
            <person name="Daniel R."/>
        </authorList>
    </citation>
    <scope>NUCLEOTIDE SEQUENCE [LARGE SCALE GENOMIC DNA]</scope>
    <source>
        <strain evidence="10">G25(2015)</strain>
    </source>
</reference>
<evidence type="ECO:0000313" key="10">
    <source>
        <dbReference type="Proteomes" id="UP000077381"/>
    </source>
</evidence>
<evidence type="ECO:0000256" key="1">
    <source>
        <dbReference type="ARBA" id="ARBA00007074"/>
    </source>
</evidence>
<dbReference type="Pfam" id="PF00877">
    <property type="entry name" value="NLPC_P60"/>
    <property type="match status" value="1"/>
</dbReference>
<dbReference type="InterPro" id="IPR038765">
    <property type="entry name" value="Papain-like_cys_pep_sf"/>
</dbReference>
<dbReference type="EC" id="3.4.-.-" evidence="9"/>
<protein>
    <submittedName>
        <fullName evidence="9">Putative endopeptidase</fullName>
        <ecNumber evidence="9">3.4.-.-</ecNumber>
    </submittedName>
</protein>
<dbReference type="PANTHER" id="PTHR47359">
    <property type="entry name" value="PEPTIDOGLYCAN DL-ENDOPEPTIDASE CWLO"/>
    <property type="match status" value="1"/>
</dbReference>
<keyword evidence="10" id="KW-1185">Reference proteome</keyword>
<dbReference type="Proteomes" id="UP000077381">
    <property type="component" value="Unassembled WGS sequence"/>
</dbReference>
<comment type="similarity">
    <text evidence="1">Belongs to the peptidase C40 family.</text>
</comment>
<dbReference type="PATRIC" id="fig|1716141.3.peg.3326"/>
<proteinExistence type="inferred from homology"/>
<keyword evidence="4" id="KW-0788">Thiol protease</keyword>
<feature type="domain" description="NlpC/P60" evidence="8">
    <location>
        <begin position="241"/>
        <end position="362"/>
    </location>
</feature>
<keyword evidence="5" id="KW-0175">Coiled coil</keyword>
<comment type="caution">
    <text evidence="9">The sequence shown here is derived from an EMBL/GenBank/DDBJ whole genome shotgun (WGS) entry which is preliminary data.</text>
</comment>
<dbReference type="EMBL" id="LOHS01000076">
    <property type="protein sequence ID" value="OAH13488.1"/>
    <property type="molecule type" value="Genomic_DNA"/>
</dbReference>
<feature type="chain" id="PRO_5008063266" evidence="7">
    <location>
        <begin position="20"/>
        <end position="393"/>
    </location>
</feature>
<dbReference type="SUPFAM" id="SSF54001">
    <property type="entry name" value="Cysteine proteinases"/>
    <property type="match status" value="1"/>
</dbReference>
<dbReference type="OrthoDB" id="5177647at2"/>
<keyword evidence="3 9" id="KW-0378">Hydrolase</keyword>
<evidence type="ECO:0000256" key="4">
    <source>
        <dbReference type="ARBA" id="ARBA00022807"/>
    </source>
</evidence>
<dbReference type="RefSeq" id="WP_067277573.1">
    <property type="nucleotide sequence ID" value="NZ_LOHS01000076.1"/>
</dbReference>
<organism evidence="9 10">
    <name type="scientific">Streptomyces jeddahensis</name>
    <dbReference type="NCBI Taxonomy" id="1716141"/>
    <lineage>
        <taxon>Bacteria</taxon>
        <taxon>Bacillati</taxon>
        <taxon>Actinomycetota</taxon>
        <taxon>Actinomycetes</taxon>
        <taxon>Kitasatosporales</taxon>
        <taxon>Streptomycetaceae</taxon>
        <taxon>Streptomyces</taxon>
    </lineage>
</organism>
<evidence type="ECO:0000256" key="7">
    <source>
        <dbReference type="SAM" id="SignalP"/>
    </source>
</evidence>
<evidence type="ECO:0000256" key="2">
    <source>
        <dbReference type="ARBA" id="ARBA00022670"/>
    </source>
</evidence>
<evidence type="ECO:0000313" key="9">
    <source>
        <dbReference type="EMBL" id="OAH13488.1"/>
    </source>
</evidence>
<accession>A0A177HTL7</accession>
<dbReference type="GO" id="GO:0008234">
    <property type="term" value="F:cysteine-type peptidase activity"/>
    <property type="evidence" value="ECO:0007669"/>
    <property type="project" value="UniProtKB-KW"/>
</dbReference>
<feature type="signal peptide" evidence="7">
    <location>
        <begin position="1"/>
        <end position="19"/>
    </location>
</feature>
<evidence type="ECO:0000256" key="3">
    <source>
        <dbReference type="ARBA" id="ARBA00022801"/>
    </source>
</evidence>
<feature type="compositionally biased region" description="Low complexity" evidence="6">
    <location>
        <begin position="375"/>
        <end position="385"/>
    </location>
</feature>
<feature type="region of interest" description="Disordered" evidence="6">
    <location>
        <begin position="355"/>
        <end position="393"/>
    </location>
</feature>
<dbReference type="PANTHER" id="PTHR47359:SF3">
    <property type="entry name" value="NLP_P60 DOMAIN-CONTAINING PROTEIN-RELATED"/>
    <property type="match status" value="1"/>
</dbReference>
<dbReference type="GO" id="GO:0006508">
    <property type="term" value="P:proteolysis"/>
    <property type="evidence" value="ECO:0007669"/>
    <property type="project" value="UniProtKB-KW"/>
</dbReference>
<dbReference type="InterPro" id="IPR051794">
    <property type="entry name" value="PG_Endopeptidase_C40"/>
</dbReference>
<evidence type="ECO:0000256" key="5">
    <source>
        <dbReference type="SAM" id="Coils"/>
    </source>
</evidence>
<name>A0A177HTL7_9ACTN</name>
<evidence type="ECO:0000259" key="8">
    <source>
        <dbReference type="PROSITE" id="PS51935"/>
    </source>
</evidence>
<dbReference type="Gene3D" id="3.90.1720.10">
    <property type="entry name" value="endopeptidase domain like (from Nostoc punctiforme)"/>
    <property type="match status" value="1"/>
</dbReference>
<gene>
    <name evidence="9" type="ORF">STSP_31660</name>
</gene>
<feature type="coiled-coil region" evidence="5">
    <location>
        <begin position="181"/>
        <end position="227"/>
    </location>
</feature>
<keyword evidence="2" id="KW-0645">Protease</keyword>